<dbReference type="Proteomes" id="UP000266183">
    <property type="component" value="Chromosome"/>
</dbReference>
<evidence type="ECO:0000256" key="4">
    <source>
        <dbReference type="SAM" id="SignalP"/>
    </source>
</evidence>
<dbReference type="Pfam" id="PF05163">
    <property type="entry name" value="DinB"/>
    <property type="match status" value="1"/>
</dbReference>
<evidence type="ECO:0000256" key="1">
    <source>
        <dbReference type="ARBA" id="ARBA00008635"/>
    </source>
</evidence>
<feature type="signal peptide" evidence="4">
    <location>
        <begin position="1"/>
        <end position="19"/>
    </location>
</feature>
<feature type="binding site" evidence="3">
    <location>
        <position position="71"/>
    </location>
    <ligand>
        <name>a divalent metal cation</name>
        <dbReference type="ChEBI" id="CHEBI:60240"/>
    </ligand>
</feature>
<feature type="binding site" evidence="3">
    <location>
        <position position="154"/>
    </location>
    <ligand>
        <name>a divalent metal cation</name>
        <dbReference type="ChEBI" id="CHEBI:60240"/>
    </ligand>
</feature>
<keyword evidence="6" id="KW-1185">Reference proteome</keyword>
<dbReference type="RefSeq" id="WP_119755771.1">
    <property type="nucleotide sequence ID" value="NZ_CP032382.1"/>
</dbReference>
<proteinExistence type="inferred from homology"/>
<dbReference type="EMBL" id="CP032382">
    <property type="protein sequence ID" value="AYB32518.1"/>
    <property type="molecule type" value="Genomic_DNA"/>
</dbReference>
<organism evidence="5 6">
    <name type="scientific">Chryseolinea soli</name>
    <dbReference type="NCBI Taxonomy" id="2321403"/>
    <lineage>
        <taxon>Bacteria</taxon>
        <taxon>Pseudomonadati</taxon>
        <taxon>Bacteroidota</taxon>
        <taxon>Cytophagia</taxon>
        <taxon>Cytophagales</taxon>
        <taxon>Fulvivirgaceae</taxon>
        <taxon>Chryseolinea</taxon>
    </lineage>
</organism>
<evidence type="ECO:0000256" key="3">
    <source>
        <dbReference type="PIRSR" id="PIRSR607837-1"/>
    </source>
</evidence>
<evidence type="ECO:0000256" key="2">
    <source>
        <dbReference type="ARBA" id="ARBA00022723"/>
    </source>
</evidence>
<dbReference type="AlphaFoldDB" id="A0A385SUN8"/>
<reference evidence="6" key="1">
    <citation type="submission" date="2018-09" db="EMBL/GenBank/DDBJ databases">
        <title>Chryseolinea sp. KIS68-18 isolated from soil.</title>
        <authorList>
            <person name="Weon H.-Y."/>
            <person name="Kwon S.-W."/>
            <person name="Lee S.A."/>
        </authorList>
    </citation>
    <scope>NUCLEOTIDE SEQUENCE [LARGE SCALE GENOMIC DNA]</scope>
    <source>
        <strain evidence="6">KIS68-18</strain>
    </source>
</reference>
<name>A0A385SUN8_9BACT</name>
<keyword evidence="4" id="KW-0732">Signal</keyword>
<protein>
    <submittedName>
        <fullName evidence="5">DUF1572 domain-containing protein</fullName>
    </submittedName>
</protein>
<evidence type="ECO:0000313" key="5">
    <source>
        <dbReference type="EMBL" id="AYB32518.1"/>
    </source>
</evidence>
<keyword evidence="2 3" id="KW-0479">Metal-binding</keyword>
<dbReference type="SUPFAM" id="SSF109854">
    <property type="entry name" value="DinB/YfiT-like putative metalloenzymes"/>
    <property type="match status" value="1"/>
</dbReference>
<evidence type="ECO:0000313" key="6">
    <source>
        <dbReference type="Proteomes" id="UP000266183"/>
    </source>
</evidence>
<sequence length="178" mass="20367">MKHLILLPLFSLLAQLSNAQCDFADTFKAQLIEDWKQAKVLTVEYLQIMPADKYSFKAESSIRSFAQQMLHLAQVNVAMASLGTGAPRPFPRSRRLEKSPGAQAKDSVLYFVNVSYDYVIHALETMDASKLEEKVKERDKEETRFAWLLKAFTHQTHHRGQTAIYIRLAGIKPPNWVE</sequence>
<dbReference type="GO" id="GO:0046872">
    <property type="term" value="F:metal ion binding"/>
    <property type="evidence" value="ECO:0007669"/>
    <property type="project" value="UniProtKB-KW"/>
</dbReference>
<dbReference type="InterPro" id="IPR007837">
    <property type="entry name" value="DinB"/>
</dbReference>
<gene>
    <name evidence="5" type="ORF">D4L85_18910</name>
</gene>
<dbReference type="InterPro" id="IPR034660">
    <property type="entry name" value="DinB/YfiT-like"/>
</dbReference>
<feature type="chain" id="PRO_5017250255" evidence="4">
    <location>
        <begin position="20"/>
        <end position="178"/>
    </location>
</feature>
<comment type="similarity">
    <text evidence="1">Belongs to the DinB family.</text>
</comment>
<feature type="binding site" evidence="3">
    <location>
        <position position="158"/>
    </location>
    <ligand>
        <name>a divalent metal cation</name>
        <dbReference type="ChEBI" id="CHEBI:60240"/>
    </ligand>
</feature>
<dbReference type="OrthoDB" id="119432at2"/>
<dbReference type="Gene3D" id="1.20.120.450">
    <property type="entry name" value="dinb family like domain"/>
    <property type="match status" value="1"/>
</dbReference>
<dbReference type="KEGG" id="chk:D4L85_18910"/>
<accession>A0A385SUN8</accession>